<evidence type="ECO:0000256" key="9">
    <source>
        <dbReference type="PROSITE-ProRule" id="PRU01330"/>
    </source>
</evidence>
<evidence type="ECO:0000259" key="13">
    <source>
        <dbReference type="PROSITE" id="PS51986"/>
    </source>
</evidence>
<feature type="domain" description="GS catalytic" evidence="14">
    <location>
        <begin position="105"/>
        <end position="469"/>
    </location>
</feature>
<feature type="binding site" evidence="5">
    <location>
        <begin position="265"/>
        <end position="266"/>
    </location>
    <ligand>
        <name>L-glutamate</name>
        <dbReference type="ChEBI" id="CHEBI:29985"/>
    </ligand>
</feature>
<dbReference type="GO" id="GO:0005524">
    <property type="term" value="F:ATP binding"/>
    <property type="evidence" value="ECO:0007669"/>
    <property type="project" value="UniProtKB-KW"/>
</dbReference>
<keyword evidence="11" id="KW-0963">Cytoplasm</keyword>
<dbReference type="KEGG" id="aprs:BI364_16140"/>
<dbReference type="GO" id="GO:0046872">
    <property type="term" value="F:metal ion binding"/>
    <property type="evidence" value="ECO:0007669"/>
    <property type="project" value="UniProtKB-KW"/>
</dbReference>
<keyword evidence="16" id="KW-1185">Reference proteome</keyword>
<dbReference type="SMART" id="SM01230">
    <property type="entry name" value="Gln-synt_C"/>
    <property type="match status" value="1"/>
</dbReference>
<dbReference type="PROSITE" id="PS00180">
    <property type="entry name" value="GLNA_1"/>
    <property type="match status" value="1"/>
</dbReference>
<dbReference type="InterPro" id="IPR014746">
    <property type="entry name" value="Gln_synth/guanido_kin_cat_dom"/>
</dbReference>
<dbReference type="InterPro" id="IPR036651">
    <property type="entry name" value="Gln_synt_N_sf"/>
</dbReference>
<evidence type="ECO:0000256" key="7">
    <source>
        <dbReference type="PIRSR" id="PIRSR604809-3"/>
    </source>
</evidence>
<feature type="binding site" evidence="7">
    <location>
        <position position="213"/>
    </location>
    <ligand>
        <name>Mg(2+)</name>
        <dbReference type="ChEBI" id="CHEBI:18420"/>
        <label>1</label>
    </ligand>
</feature>
<keyword evidence="8" id="KW-0597">Phosphoprotein</keyword>
<dbReference type="EMBL" id="CP017415">
    <property type="protein sequence ID" value="AOU99261.1"/>
    <property type="molecule type" value="Genomic_DNA"/>
</dbReference>
<dbReference type="Pfam" id="PF00120">
    <property type="entry name" value="Gln-synt_C"/>
    <property type="match status" value="1"/>
</dbReference>
<dbReference type="PANTHER" id="PTHR43407">
    <property type="entry name" value="GLUTAMINE SYNTHETASE"/>
    <property type="match status" value="1"/>
</dbReference>
<dbReference type="Gene3D" id="3.30.590.10">
    <property type="entry name" value="Glutamine synthetase/guanido kinase, catalytic domain"/>
    <property type="match status" value="1"/>
</dbReference>
<evidence type="ECO:0000259" key="14">
    <source>
        <dbReference type="PROSITE" id="PS51987"/>
    </source>
</evidence>
<feature type="binding site" evidence="7">
    <location>
        <position position="130"/>
    </location>
    <ligand>
        <name>Mg(2+)</name>
        <dbReference type="ChEBI" id="CHEBI:18420"/>
        <label>1</label>
    </ligand>
</feature>
<keyword evidence="6 12" id="KW-0067">ATP-binding</keyword>
<comment type="catalytic activity">
    <reaction evidence="4 12">
        <text>L-glutamate + NH4(+) + ATP = L-glutamine + ADP + phosphate + H(+)</text>
        <dbReference type="Rhea" id="RHEA:16169"/>
        <dbReference type="ChEBI" id="CHEBI:15378"/>
        <dbReference type="ChEBI" id="CHEBI:28938"/>
        <dbReference type="ChEBI" id="CHEBI:29985"/>
        <dbReference type="ChEBI" id="CHEBI:30616"/>
        <dbReference type="ChEBI" id="CHEBI:43474"/>
        <dbReference type="ChEBI" id="CHEBI:58359"/>
        <dbReference type="ChEBI" id="CHEBI:456216"/>
        <dbReference type="EC" id="6.3.1.2"/>
    </reaction>
</comment>
<dbReference type="NCBIfam" id="NF007006">
    <property type="entry name" value="PRK09469.1"/>
    <property type="match status" value="1"/>
</dbReference>
<dbReference type="RefSeq" id="WP_070079611.1">
    <property type="nucleotide sequence ID" value="NZ_CP017415.1"/>
</dbReference>
<name>A0A1D8IRY0_9GAMM</name>
<feature type="binding site" evidence="7">
    <location>
        <position position="132"/>
    </location>
    <ligand>
        <name>Mg(2+)</name>
        <dbReference type="ChEBI" id="CHEBI:18420"/>
        <label>1</label>
    </ligand>
</feature>
<dbReference type="PANTHER" id="PTHR43407:SF2">
    <property type="entry name" value="GLUTAMINE SYNTHETASE"/>
    <property type="match status" value="1"/>
</dbReference>
<dbReference type="GO" id="GO:0019740">
    <property type="term" value="P:nitrogen utilization"/>
    <property type="evidence" value="ECO:0007669"/>
    <property type="project" value="TreeGrafter"/>
</dbReference>
<dbReference type="InterPro" id="IPR008146">
    <property type="entry name" value="Gln_synth_cat_dom"/>
</dbReference>
<feature type="binding site" evidence="6">
    <location>
        <position position="353"/>
    </location>
    <ligand>
        <name>ATP</name>
        <dbReference type="ChEBI" id="CHEBI:30616"/>
    </ligand>
</feature>
<dbReference type="InterPro" id="IPR027302">
    <property type="entry name" value="Gln_synth_N_conserv_site"/>
</dbReference>
<comment type="cofactor">
    <cofactor evidence="7">
        <name>Mg(2+)</name>
        <dbReference type="ChEBI" id="CHEBI:18420"/>
    </cofactor>
    <text evidence="7">Binds 2 Mg(2+) ions per subunit.</text>
</comment>
<comment type="subunit">
    <text evidence="11">Oligomer of 12 subunits arranged in the form of two hexagons.</text>
</comment>
<dbReference type="InterPro" id="IPR001637">
    <property type="entry name" value="Gln_synth_I_adenylation_site"/>
</dbReference>
<dbReference type="Proteomes" id="UP000095401">
    <property type="component" value="Chromosome"/>
</dbReference>
<keyword evidence="12 15" id="KW-0436">Ligase</keyword>
<feature type="modified residue" description="O-AMP-tyrosine" evidence="8">
    <location>
        <position position="398"/>
    </location>
</feature>
<sequence>MSPNDVLNMMKEHDAKYVDFRFTDTRGKEQHVSVPAHTIDESLFEDGKMFDGSSIAGWKGIEASDMILMPDASTAVIDPFFNEVTLILRCDVIEPSTMQGYERDPRSIAKRAEAYLKSTGIADTAFFGPEPEFFVFDDVRWGSNMQGAFYKIDSDEAGWNSEKVFEEGNIGHRPGVKGGYFPVPPVDSLQDLRSAMCLVLEEMGVPTEVHHHEVATAGQCEIGSKFNTLVTRADWNQILKYVVMNVAHNYGKTVTFMPKPLVGDNGNGMHVHQSLAKDGVNLFAGDLYGGLSETALFYIGGIIKHAHAINALTNASTNSYKRLVPGFEAPVMLAYSARNRSASIRIPWVSSPKARRIEVRFPDSTGNPYLAFTAMLMAGLDGIQNKIHPGDAMDKNLYDLPPEEEKKIPQVCSALDQALAALDKDRAFLTAGGVFTDDAIDAYITLKMEEVTRMRMTTHPVEFDMYYSL</sequence>
<dbReference type="InterPro" id="IPR008147">
    <property type="entry name" value="Gln_synt_N"/>
</dbReference>
<keyword evidence="7" id="KW-0460">Magnesium</keyword>
<reference evidence="16" key="1">
    <citation type="submission" date="2016-09" db="EMBL/GenBank/DDBJ databases">
        <title>Acidihalobacter prosperus F5.</title>
        <authorList>
            <person name="Khaleque H.N."/>
            <person name="Ramsay J.P."/>
            <person name="Kaksonen A.H."/>
            <person name="Boxall N.J."/>
            <person name="Watkin E.L.J."/>
        </authorList>
    </citation>
    <scope>NUCLEOTIDE SEQUENCE [LARGE SCALE GENOMIC DNA]</scope>
    <source>
        <strain evidence="16">F5</strain>
    </source>
</reference>
<dbReference type="Gene3D" id="3.10.20.70">
    <property type="entry name" value="Glutamine synthetase, N-terminal domain"/>
    <property type="match status" value="1"/>
</dbReference>
<feature type="binding site" evidence="7">
    <location>
        <position position="221"/>
    </location>
    <ligand>
        <name>Mg(2+)</name>
        <dbReference type="ChEBI" id="CHEBI:18420"/>
        <label>1</label>
    </ligand>
</feature>
<dbReference type="InterPro" id="IPR027303">
    <property type="entry name" value="Gln_synth_gly_rich_site"/>
</dbReference>
<evidence type="ECO:0000256" key="4">
    <source>
        <dbReference type="ARBA" id="ARBA00049436"/>
    </source>
</evidence>
<dbReference type="GO" id="GO:0006542">
    <property type="term" value="P:glutamine biosynthetic process"/>
    <property type="evidence" value="ECO:0007669"/>
    <property type="project" value="InterPro"/>
</dbReference>
<accession>A0A1D8IRY0</accession>
<proteinExistence type="inferred from homology"/>
<evidence type="ECO:0000256" key="6">
    <source>
        <dbReference type="PIRSR" id="PIRSR604809-2"/>
    </source>
</evidence>
<evidence type="ECO:0000256" key="5">
    <source>
        <dbReference type="PIRSR" id="PIRSR604809-1"/>
    </source>
</evidence>
<feature type="binding site" evidence="5">
    <location>
        <position position="328"/>
    </location>
    <ligand>
        <name>L-glutamate</name>
        <dbReference type="ChEBI" id="CHEBI:29985"/>
    </ligand>
</feature>
<comment type="similarity">
    <text evidence="1 9 10">Belongs to the glutamine synthetase family.</text>
</comment>
<comment type="subcellular location">
    <subcellularLocation>
        <location evidence="11">Cytoplasm</location>
    </subcellularLocation>
</comment>
<gene>
    <name evidence="15" type="ORF">BI364_16140</name>
</gene>
<dbReference type="NCBIfam" id="TIGR00653">
    <property type="entry name" value="GlnA"/>
    <property type="match status" value="1"/>
</dbReference>
<dbReference type="FunFam" id="3.30.590.10:FF:000001">
    <property type="entry name" value="Glutamine synthetase"/>
    <property type="match status" value="1"/>
</dbReference>
<evidence type="ECO:0000256" key="11">
    <source>
        <dbReference type="RuleBase" id="RU000387"/>
    </source>
</evidence>
<feature type="binding site" evidence="7">
    <location>
        <position position="270"/>
    </location>
    <ligand>
        <name>Mg(2+)</name>
        <dbReference type="ChEBI" id="CHEBI:18420"/>
        <label>1</label>
    </ligand>
</feature>
<dbReference type="PROSITE" id="PS00181">
    <property type="entry name" value="GLNA_ATP"/>
    <property type="match status" value="1"/>
</dbReference>
<dbReference type="AlphaFoldDB" id="A0A1D8IRY0"/>
<organism evidence="15 16">
    <name type="scientific">Acidihalobacter yilgarnensis</name>
    <dbReference type="NCBI Taxonomy" id="2819280"/>
    <lineage>
        <taxon>Bacteria</taxon>
        <taxon>Pseudomonadati</taxon>
        <taxon>Pseudomonadota</taxon>
        <taxon>Gammaproteobacteria</taxon>
        <taxon>Chromatiales</taxon>
        <taxon>Ectothiorhodospiraceae</taxon>
        <taxon>Acidihalobacter</taxon>
    </lineage>
</organism>
<dbReference type="InterPro" id="IPR004809">
    <property type="entry name" value="Gln_synth_I"/>
</dbReference>
<dbReference type="PROSITE" id="PS00182">
    <property type="entry name" value="GLNA_ADENYLATION"/>
    <property type="match status" value="1"/>
</dbReference>
<evidence type="ECO:0000256" key="2">
    <source>
        <dbReference type="ARBA" id="ARBA00012937"/>
    </source>
</evidence>
<evidence type="ECO:0000256" key="12">
    <source>
        <dbReference type="RuleBase" id="RU004356"/>
    </source>
</evidence>
<dbReference type="GO" id="GO:0016020">
    <property type="term" value="C:membrane"/>
    <property type="evidence" value="ECO:0007669"/>
    <property type="project" value="TreeGrafter"/>
</dbReference>
<feature type="binding site" evidence="5">
    <location>
        <position position="360"/>
    </location>
    <ligand>
        <name>L-glutamate</name>
        <dbReference type="ChEBI" id="CHEBI:29985"/>
    </ligand>
</feature>
<dbReference type="PROSITE" id="PS51986">
    <property type="entry name" value="GS_BETA_GRASP"/>
    <property type="match status" value="1"/>
</dbReference>
<protein>
    <recommendedName>
        <fullName evidence="3 12">Glutamine synthetase</fullName>
        <ecNumber evidence="2 12">6.3.1.2</ecNumber>
    </recommendedName>
</protein>
<dbReference type="EC" id="6.3.1.2" evidence="2 12"/>
<evidence type="ECO:0000313" key="16">
    <source>
        <dbReference type="Proteomes" id="UP000095401"/>
    </source>
</evidence>
<feature type="binding site" evidence="7">
    <location>
        <position position="358"/>
    </location>
    <ligand>
        <name>Mg(2+)</name>
        <dbReference type="ChEBI" id="CHEBI:18420"/>
        <label>1</label>
    </ligand>
</feature>
<dbReference type="SUPFAM" id="SSF54368">
    <property type="entry name" value="Glutamine synthetase, N-terminal domain"/>
    <property type="match status" value="1"/>
</dbReference>
<feature type="binding site" evidence="6">
    <location>
        <position position="340"/>
    </location>
    <ligand>
        <name>ATP</name>
        <dbReference type="ChEBI" id="CHEBI:30616"/>
    </ligand>
</feature>
<dbReference type="GO" id="GO:0005737">
    <property type="term" value="C:cytoplasm"/>
    <property type="evidence" value="ECO:0007669"/>
    <property type="project" value="UniProtKB-SubCell"/>
</dbReference>
<evidence type="ECO:0000256" key="3">
    <source>
        <dbReference type="ARBA" id="ARBA00021364"/>
    </source>
</evidence>
<evidence type="ECO:0000313" key="15">
    <source>
        <dbReference type="EMBL" id="AOU99261.1"/>
    </source>
</evidence>
<evidence type="ECO:0000256" key="8">
    <source>
        <dbReference type="PIRSR" id="PIRSR604809-50"/>
    </source>
</evidence>
<feature type="binding site" evidence="5">
    <location>
        <position position="340"/>
    </location>
    <ligand>
        <name>L-glutamate</name>
        <dbReference type="ChEBI" id="CHEBI:29985"/>
    </ligand>
</feature>
<dbReference type="Pfam" id="PF03951">
    <property type="entry name" value="Gln-synt_N"/>
    <property type="match status" value="1"/>
</dbReference>
<feature type="domain" description="GS beta-grasp" evidence="13">
    <location>
        <begin position="13"/>
        <end position="97"/>
    </location>
</feature>
<evidence type="ECO:0000256" key="10">
    <source>
        <dbReference type="RuleBase" id="RU000384"/>
    </source>
</evidence>
<feature type="binding site" evidence="6">
    <location>
        <begin position="272"/>
        <end position="274"/>
    </location>
    <ligand>
        <name>ATP</name>
        <dbReference type="ChEBI" id="CHEBI:30616"/>
    </ligand>
</feature>
<keyword evidence="6 12" id="KW-0547">Nucleotide-binding</keyword>
<dbReference type="SUPFAM" id="SSF55931">
    <property type="entry name" value="Glutamine synthetase/guanido kinase"/>
    <property type="match status" value="1"/>
</dbReference>
<evidence type="ECO:0000256" key="1">
    <source>
        <dbReference type="ARBA" id="ARBA00009897"/>
    </source>
</evidence>
<dbReference type="PROSITE" id="PS51987">
    <property type="entry name" value="GS_CATALYTIC"/>
    <property type="match status" value="1"/>
</dbReference>
<keyword evidence="7" id="KW-0479">Metal-binding</keyword>
<dbReference type="GO" id="GO:0004356">
    <property type="term" value="F:glutamine synthetase activity"/>
    <property type="evidence" value="ECO:0007669"/>
    <property type="project" value="UniProtKB-EC"/>
</dbReference>
<dbReference type="FunFam" id="3.10.20.70:FF:000001">
    <property type="entry name" value="Glutamine synthetase"/>
    <property type="match status" value="1"/>
</dbReference>
<feature type="binding site" evidence="5">
    <location>
        <position position="322"/>
    </location>
    <ligand>
        <name>L-glutamate</name>
        <dbReference type="ChEBI" id="CHEBI:29985"/>
    </ligand>
</feature>
<feature type="binding site" evidence="6">
    <location>
        <position position="208"/>
    </location>
    <ligand>
        <name>ATP</name>
        <dbReference type="ChEBI" id="CHEBI:30616"/>
    </ligand>
</feature>